<dbReference type="RefSeq" id="WP_264534146.1">
    <property type="nucleotide sequence ID" value="NZ_CP092332.1"/>
</dbReference>
<feature type="region of interest" description="Disordered" evidence="2">
    <location>
        <begin position="4038"/>
        <end position="4120"/>
    </location>
</feature>
<dbReference type="NCBIfam" id="TIGR04131">
    <property type="entry name" value="Bac_Flav_CTERM"/>
    <property type="match status" value="1"/>
</dbReference>
<feature type="domain" description="IPT/TIG" evidence="3">
    <location>
        <begin position="529"/>
        <end position="606"/>
    </location>
</feature>
<dbReference type="Pfam" id="PF13517">
    <property type="entry name" value="FG-GAP_3"/>
    <property type="match status" value="1"/>
</dbReference>
<dbReference type="InterPro" id="IPR028974">
    <property type="entry name" value="TSP_type-3_rpt"/>
</dbReference>
<evidence type="ECO:0000313" key="5">
    <source>
        <dbReference type="EMBL" id="WGK95245.1"/>
    </source>
</evidence>
<feature type="domain" description="Ig-like" evidence="4">
    <location>
        <begin position="1118"/>
        <end position="1197"/>
    </location>
</feature>
<protein>
    <submittedName>
        <fullName evidence="5">Ig domain-containing protein</fullName>
    </submittedName>
</protein>
<dbReference type="Gene3D" id="2.60.40.1080">
    <property type="match status" value="7"/>
</dbReference>
<keyword evidence="1" id="KW-0732">Signal</keyword>
<organism evidence="5 6">
    <name type="scientific">Flavobacterium keumense</name>
    <dbReference type="NCBI Taxonomy" id="1306518"/>
    <lineage>
        <taxon>Bacteria</taxon>
        <taxon>Pseudomonadati</taxon>
        <taxon>Bacteroidota</taxon>
        <taxon>Flavobacteriia</taxon>
        <taxon>Flavobacteriales</taxon>
        <taxon>Flavobacteriaceae</taxon>
        <taxon>Flavobacterium</taxon>
    </lineage>
</organism>
<dbReference type="Proteomes" id="UP001232117">
    <property type="component" value="Chromosome"/>
</dbReference>
<evidence type="ECO:0000256" key="1">
    <source>
        <dbReference type="ARBA" id="ARBA00022729"/>
    </source>
</evidence>
<evidence type="ECO:0000256" key="2">
    <source>
        <dbReference type="SAM" id="MobiDB-lite"/>
    </source>
</evidence>
<feature type="domain" description="IPT/TIG" evidence="3">
    <location>
        <begin position="167"/>
        <end position="242"/>
    </location>
</feature>
<dbReference type="SUPFAM" id="SSF103647">
    <property type="entry name" value="TSP type-3 repeat"/>
    <property type="match status" value="2"/>
</dbReference>
<dbReference type="PANTHER" id="PTHR44103">
    <property type="entry name" value="PROPROTEIN CONVERTASE P"/>
    <property type="match status" value="1"/>
</dbReference>
<feature type="domain" description="Ig-like" evidence="4">
    <location>
        <begin position="1202"/>
        <end position="1283"/>
    </location>
</feature>
<dbReference type="CDD" id="cd00102">
    <property type="entry name" value="IPT"/>
    <property type="match status" value="1"/>
</dbReference>
<keyword evidence="6" id="KW-1185">Reference proteome</keyword>
<dbReference type="SUPFAM" id="SSF81296">
    <property type="entry name" value="E set domains"/>
    <property type="match status" value="4"/>
</dbReference>
<feature type="domain" description="IPT/TIG" evidence="3">
    <location>
        <begin position="2201"/>
        <end position="2268"/>
    </location>
</feature>
<reference evidence="5 6" key="1">
    <citation type="submission" date="2023-06" db="EMBL/GenBank/DDBJ databases">
        <title>Complete Genome Sequence of Flavobacterium keumense K3R-10.</title>
        <authorList>
            <person name="Jeong H."/>
            <person name="Jhang S.Y."/>
            <person name="Kim J.N."/>
        </authorList>
    </citation>
    <scope>NUCLEOTIDE SEQUENCE [LARGE SCALE GENOMIC DNA]</scope>
    <source>
        <strain evidence="5 6">K3R-10</strain>
    </source>
</reference>
<accession>A0ABY8N6G3</accession>
<dbReference type="InterPro" id="IPR008979">
    <property type="entry name" value="Galactose-bd-like_sf"/>
</dbReference>
<dbReference type="SUPFAM" id="SSF49785">
    <property type="entry name" value="Galactose-binding domain-like"/>
    <property type="match status" value="1"/>
</dbReference>
<dbReference type="InterPro" id="IPR044023">
    <property type="entry name" value="Ig_7"/>
</dbReference>
<dbReference type="Pfam" id="PF13585">
    <property type="entry name" value="CHU_C"/>
    <property type="match status" value="1"/>
</dbReference>
<dbReference type="InterPro" id="IPR015919">
    <property type="entry name" value="Cadherin-like_sf"/>
</dbReference>
<dbReference type="Pfam" id="PF05345">
    <property type="entry name" value="He_PIG"/>
    <property type="match status" value="6"/>
</dbReference>
<dbReference type="InterPro" id="IPR008964">
    <property type="entry name" value="Invasin/intimin_cell_adhesion"/>
</dbReference>
<evidence type="ECO:0000313" key="6">
    <source>
        <dbReference type="Proteomes" id="UP001232117"/>
    </source>
</evidence>
<feature type="domain" description="Ig-like" evidence="4">
    <location>
        <begin position="1293"/>
        <end position="1363"/>
    </location>
</feature>
<dbReference type="Pfam" id="PF19081">
    <property type="entry name" value="Ig_7"/>
    <property type="match status" value="4"/>
</dbReference>
<dbReference type="InterPro" id="IPR003367">
    <property type="entry name" value="Thrombospondin_3-like_rpt"/>
</dbReference>
<sequence length="4218" mass="435054">MKNKCIISVAQFVVTTLLFLSSQLTRSQTVTVENSTAGAVSTYTFEYTTTQPCNGNIFYLAMPDFVGFLMTPNSPLPSADYDFYINNQPVNKSLLSYTAAWNNWSGIQIQYAGVTVPAGSNIKFVFRNIIRNATTPGTHTLNFKTANYQGAAIDQYYANVVITSNIPSVTTIAPTQGQTGTTVSLTGTNFIGATAVKFNGINASSFSVNSATSISAVVPSNATSGNITVETPNGIATGTNFTVDTTNYLINPTTDGGFEGTHGWTILNTSNVNKWVVGSAGKTLGSNGAFVSDNGTTNTVTNPQASNSKIYIYKDVVVPLNASSISLSFKYKNAGNDDPKPRCLFALANSFPSLPTNGNQYIVGAEMATYLSNATNWTTYTNNAPMSSDRLLTYTSEDLIPGETYRVVFEWSAAYQTSYTQTSPITKYPTGGSIQTTASGYTPGGYMDYTFTSNNDGNNYGLEWSVDNGAQIVSGQGTANMRYFVPLGTTGVIYTSLRYTSPIPTYVSNGKNSGPLAIDEVAMTFSPVPKITSIAPLSGAVGSSVTISGEFFGVSPANNVVYLGGVKCAITAATTNSITVTVPVNASFNNFSVLNTTSNLSCFSSDKFVPIYTTLSGLSYNSNSLTSFESPVTFTTGTFASSPDQKFVLSDVDIDGKADIFSYSSTGVPQVLRNTATAGVINSSTFAANATITGVIPTSPTPKNVLATDLNNDGKIDFANSNDITTNGGFANINTSTLGTPALQNYNSLLSSTSKYKVNASFLPIDINLDGRTDIFGLNGTNSTQALMYYIKNTTTGTTFSSVTGNTANTDSFNQKLNSTNYYSGASGDLNGDGKADVVLSGTGRVSVLKNTTTQGNPDMKSFSFIEATTKAINAGVGYTVKLADLDLDGKLDVIATNSTSGNISVFRNDSANLNLSITDAQHFSLTGLTATYGLALADMNGDGKPDVVVTDNAANSKIAYLENTSVSGTISFANSVTLYAATGVTYSQVEITDIDGDNKPDIITANGTNGIVVFRNRVAEAGQISTDQTICYNTTPAALTSLTPAAFSTAGTITYKWQKSTSPTSGWADIASTNTVGYTIPSALTTTTYYRRAAALSTAPTVFYFTNPITITVTPNPTITANVPATACGTSTVTLEATSSGGVVKWFATATGGVALGTSDTFTTPSISASTNYYAQAETSNGCIATSARMAVQATIITTPPTLTTTPGSRCDTGSVTVTANFTGGTNVGASINWYATATGGSPIGTGTVFVTPAISSTTTFYAEGINCNGISATRTPVIATVVNTPSIINTISNVGCKNSNVVLSATSTSGSSLKWYTADTGGSISTATVSNIQATTTRYVSAVLTASGSTCESPKTPVTATMFDLPAAPTAIHTTLCGIGNSATVSVTPPANTAVNWYSSLSGGVSLATGNSYTTGVLNSASSSSYYASVTDINGCVSSPRTKVDIVYNGPTVNTIASVNAITNSAVTFSANIANQTTFNWQRSTDNGLNWADITATIDPNVTYSGFSGTTATTTTLTINTAVPFIHKYQYRLKLTKSAGCVNYSNVAILNVADVFGSCSSATAAIPTAFGVNTSVISSWLNYESPGYFYNYYDNNTGQYWAISYLKETTYSSGLSSLRDRSSDYYGNPETIRQNDSGSKTGLIVNNSSAGQAYITLDLGSSKLINRVDLAGLSTWNPYAGDVTDSYRAVPVLDSYNDILDLVEKTGAYENSYDAEGGSIQVSTDGISWTTVVANISGTRWIDAYFDNVSWNYVPANEGYGSFNFAAVNARYVRVQNNRPLGLSEFKIFPVDLANAPYIRKAPQTINYVSKGANFNLSVPVTTTTGCTNYEWSYSPDNITFTPYDYSADLSITDFNSDPTYNPQIGFYRLTASDCNNCSLSFTIELRLAESYYTTAAGANAMQTLTSWKTVTNQSPINFTSASNVFVLANSASTYSSGATYSNSGSLRLNGNIATLGNYNATWGAVLESSPTSYVKTNGTGALTISTSTVPTLFPVGNSAYNPVTLTNNTGTIDMYSVSVSDGVLTSGTTGTAMNNVVNRTWKITKNNANTAGYGTDLTFEWNSSDIVGLVTDPVLYAFVSGNWVAQTVGSITRTDNSVTFNKYTGPLSSTLFMLSNAVPVINSFTPVSSGNNGSVVITGKALSNATVVSFGGVAATSFVVNSPTQITATVATGASGSVSVTTPAGAATLAGFTFVPAPTISSFTPTKTNRATTVTITGTNFNNATSVSLGGTPATSFTVVNNTTITAVVGAGTSGTISVITPGGTATATGFVYGNTTPLNPTIGSIANISKVTTDPTFALPLPSSNSNGSITYTSSDPSIVSINGTMAVINGVGVATITATQAATDDYTTGSITFTVTVKTSPFIYLPNFTATVGDGSITLNAVSNSPGAITYSSGSAGVATISGNVLTVVGTGTAVITINQTASGNYTAGTTTSIITVGAANLVYPTLSNFANSNKMMSNPDFSLTAPTSNSAGGFTYYSSNPAVATISGSTVTLVAPGITIITAVQAANGIYRSSSISAVLTVGLGSNTNPVLTNFNPLSKYVSDAPFAISSPSSTSNSAFTYFSSMPNVGTINGNTTTIKGIGTATITALQPASGSFNAGSISTTLTVTYAPPAISYSSSNIYTKGVAITNLSPVSTGGAVTSYSINPPLPYGGLSFNTTTGVISGTPTTLSNPITYTITGTNSTGNSTANLTIAVIDTPPSSLSYTSPNVYSVGTSITTLFPTNSGGGITNYAISPSLPGGLLLNPTTGTISGTPLVALAATTYTITGTNSGGSTTATISITVTDMAPTDLEYSTPNVFFKGVQINPLTPSNSGGAITSYAISPSLPTGLLFNTSTGAISGRPTSPSVTTNYTITGTNSGGSVTKTISILVNDNEPTDLSYTTPVVFPVGVAITPLTPTVYGGAVTRYSIDRSLPIGLSFDTTTGIISGTPTQVTANSVYTITAFNFMGRSVTSVEITIGGPASNLSYGGNLILARNAIMNTITPTINSTTPVTYSISPSLPAGMVFNTITGQILGMPTTIQSAQSYTVTANNGFTPNATDTFTISVVDVPVLSYVTPSNYTAGVAIPDLIPTVSGLTPITFSVTPSLPAGLVLDTTTGVISGNPSAYTPTANYTITATNAVGSTSVQLPITVNKRIPSIGTFAAITKAYGDADFTITAPTTNSTGTFSYVSSDPSVVIVNGNTLTVVGVGNATITATITSDNDYDTASTTTTVTVNKATPTIGSFATITKTFGDANFNIVAPVSNATGTFSYTSSDTNVVAFSGNLITIVGAGTATITATQATDTNYLSGSTTTIITVNKATATLSNMVAITKTYGDPIFNLVVPTSASTGVITFTSSDTNVATISGTTVTIVGAGTAILTATQATDANYLSATTTCVLTVAKNSPTLGVMTAINKVYGDADFSLTSPTTNSTGNFSYTSSDLNVATINGNTVTIVGAGTATITATQATDANYLADSTTVSLTVSKAPIVFGPTTTITKNFGDTDFTITPPSTSATGAFSYTSSNTSVATITGNIVSIVGIGSATITATQASDANYLSGSTTISLIVNKALPTISALPAITKTYGDANFTITTPLSNSTGAITFSSSNTNVATCTGNTITIVGAGTATITANQAADVNYDPGSTSFILTVNKAQPTLTSMSPILKTYGDSNFTISLPTSSSSGTVTLSSSNTSVATSIGNTISIVGAGTATITATQAADANYLAATTTTTLTVAKATPILSNFNSINKTTDDTPFVITPPVSSGGTGLVTYTSSNPAVATISGNTVTITGSGVAIITAIQAADANYNAQTITTQLTVGVGTTQSPVLISPATNTTGATTLQINYTLPEFPLSGSVKLLFTPTAGGAPIVWTMNNATTANFAYVVGTNPTTIANVVSGTALSFATYNLTLAYQDAFASPVASVTNTNIQTLAPPSVSLAQTNFSGAVGETLTPINIQNTGGPSTYTVTPALPAGIILNSTNGVISGRPTAPIPTTLFTITVSNAAGTTTLNFRLFIDQDTDGDGILDAVDTDDDGDGILDIYDAFPTNRLEWKDSDRDGTGDNADTDDDNDGILDNADVDVNGDGIPDNGADMDRDGINDDNDPDKDGDGVNNISDNCPNIPNRDQADRDRDGLGDVCDTIELNVTQAITPNGDGINDTWVIHNLENHPGSIVRVFNVNGTQVFYSTTYRNEWTGNYQGSSEMLPVGSYLYQIDLGGDGTIDSQGWMYITK</sequence>
<feature type="domain" description="Ig-like" evidence="4">
    <location>
        <begin position="1368"/>
        <end position="1449"/>
    </location>
</feature>
<dbReference type="SUPFAM" id="SSF69318">
    <property type="entry name" value="Integrin alpha N-terminal domain"/>
    <property type="match status" value="2"/>
</dbReference>
<dbReference type="Gene3D" id="4.10.1080.10">
    <property type="entry name" value="TSP type-3 repeat"/>
    <property type="match status" value="2"/>
</dbReference>
<dbReference type="InterPro" id="IPR028994">
    <property type="entry name" value="Integrin_alpha_N"/>
</dbReference>
<gene>
    <name evidence="5" type="ORF">MG292_03150</name>
</gene>
<dbReference type="PANTHER" id="PTHR44103:SF1">
    <property type="entry name" value="PROPROTEIN CONVERTASE P"/>
    <property type="match status" value="1"/>
</dbReference>
<dbReference type="InterPro" id="IPR002909">
    <property type="entry name" value="IPT_dom"/>
</dbReference>
<evidence type="ECO:0000259" key="3">
    <source>
        <dbReference type="Pfam" id="PF01833"/>
    </source>
</evidence>
<dbReference type="SUPFAM" id="SSF49313">
    <property type="entry name" value="Cadherin-like"/>
    <property type="match status" value="3"/>
</dbReference>
<evidence type="ECO:0000259" key="4">
    <source>
        <dbReference type="Pfam" id="PF19081"/>
    </source>
</evidence>
<dbReference type="InterPro" id="IPR013517">
    <property type="entry name" value="FG-GAP"/>
</dbReference>
<proteinExistence type="predicted"/>
<dbReference type="InterPro" id="IPR014756">
    <property type="entry name" value="Ig_E-set"/>
</dbReference>
<dbReference type="Gene3D" id="2.60.40.10">
    <property type="entry name" value="Immunoglobulins"/>
    <property type="match status" value="10"/>
</dbReference>
<dbReference type="Pfam" id="PF01839">
    <property type="entry name" value="FG-GAP"/>
    <property type="match status" value="1"/>
</dbReference>
<dbReference type="EMBL" id="CP092332">
    <property type="protein sequence ID" value="WGK95245.1"/>
    <property type="molecule type" value="Genomic_DNA"/>
</dbReference>
<dbReference type="Pfam" id="PF01833">
    <property type="entry name" value="TIG"/>
    <property type="match status" value="3"/>
</dbReference>
<name>A0ABY8N6G3_9FLAO</name>
<dbReference type="Pfam" id="PF02412">
    <property type="entry name" value="TSP_3"/>
    <property type="match status" value="1"/>
</dbReference>
<dbReference type="InterPro" id="IPR013783">
    <property type="entry name" value="Ig-like_fold"/>
</dbReference>
<feature type="compositionally biased region" description="Basic and acidic residues" evidence="2">
    <location>
        <begin position="4038"/>
        <end position="4047"/>
    </location>
</feature>
<dbReference type="InterPro" id="IPR026341">
    <property type="entry name" value="T9SS_type_B"/>
</dbReference>
<dbReference type="CDD" id="cd00603">
    <property type="entry name" value="IPT_PCSR"/>
    <property type="match status" value="1"/>
</dbReference>
<dbReference type="SUPFAM" id="SSF49373">
    <property type="entry name" value="Invasin/intimin cell-adhesion fragments"/>
    <property type="match status" value="8"/>
</dbReference>